<dbReference type="InterPro" id="IPR002104">
    <property type="entry name" value="Integrase_catalytic"/>
</dbReference>
<feature type="active site" evidence="9">
    <location>
        <position position="171"/>
    </location>
</feature>
<dbReference type="SUPFAM" id="SSF56349">
    <property type="entry name" value="DNA breaking-rejoining enzymes"/>
    <property type="match status" value="1"/>
</dbReference>
<dbReference type="NCBIfam" id="NF001399">
    <property type="entry name" value="PRK00283.1"/>
    <property type="match status" value="1"/>
</dbReference>
<dbReference type="PROSITE" id="PS51900">
    <property type="entry name" value="CB"/>
    <property type="match status" value="1"/>
</dbReference>
<dbReference type="Gene3D" id="1.10.150.130">
    <property type="match status" value="1"/>
</dbReference>
<dbReference type="GO" id="GO:0051301">
    <property type="term" value="P:cell division"/>
    <property type="evidence" value="ECO:0007669"/>
    <property type="project" value="UniProtKB-KW"/>
</dbReference>
<proteinExistence type="inferred from homology"/>
<dbReference type="InterPro" id="IPR004107">
    <property type="entry name" value="Integrase_SAM-like_N"/>
</dbReference>
<dbReference type="OrthoDB" id="9801717at2"/>
<dbReference type="InterPro" id="IPR023009">
    <property type="entry name" value="Tyrosine_recombinase_XerC/XerD"/>
</dbReference>
<feature type="active site" evidence="9">
    <location>
        <position position="246"/>
    </location>
</feature>
<evidence type="ECO:0000256" key="7">
    <source>
        <dbReference type="ARBA" id="ARBA00023172"/>
    </source>
</evidence>
<organism evidence="12 13">
    <name type="scientific">Rubrimonas cliftonensis</name>
    <dbReference type="NCBI Taxonomy" id="89524"/>
    <lineage>
        <taxon>Bacteria</taxon>
        <taxon>Pseudomonadati</taxon>
        <taxon>Pseudomonadota</taxon>
        <taxon>Alphaproteobacteria</taxon>
        <taxon>Rhodobacterales</taxon>
        <taxon>Paracoccaceae</taxon>
        <taxon>Rubrimonas</taxon>
    </lineage>
</organism>
<reference evidence="12 13" key="1">
    <citation type="submission" date="2016-10" db="EMBL/GenBank/DDBJ databases">
        <authorList>
            <person name="de Groot N.N."/>
        </authorList>
    </citation>
    <scope>NUCLEOTIDE SEQUENCE [LARGE SCALE GENOMIC DNA]</scope>
    <source>
        <strain evidence="12 13">DSM 15345</strain>
    </source>
</reference>
<dbReference type="InterPro" id="IPR044068">
    <property type="entry name" value="CB"/>
</dbReference>
<evidence type="ECO:0000256" key="8">
    <source>
        <dbReference type="ARBA" id="ARBA00023306"/>
    </source>
</evidence>
<evidence type="ECO:0000256" key="6">
    <source>
        <dbReference type="ARBA" id="ARBA00023125"/>
    </source>
</evidence>
<dbReference type="Gene3D" id="1.10.443.10">
    <property type="entry name" value="Intergrase catalytic core"/>
    <property type="match status" value="1"/>
</dbReference>
<sequence length="298" mass="31975">MRGWITPFLDAIAAERDAADNTREAYRRDLDDLAGWLAGLGRDGATARRADIEGWLAAQAAQGAAPASRARRLSAARSFFRFAREEGWRADDPAARIPGPRRARPLPDALSPAAVEALFAALPRAFRGDALARASCILEVLYGAGLRVSELVDLPVAAARGRPAALLVRGKGGRERLAPLTPPARDALAAWLAARDAGPAARASPWLFPSRGASGRLTRARVFQMMRALAAEAGLDPARVSPHALRHAFATHLLENGADLRAIQELLGHADIATTEIYTHVVSDRLRELVARHPLAED</sequence>
<dbReference type="AlphaFoldDB" id="A0A1H4BVD1"/>
<dbReference type="GO" id="GO:0005737">
    <property type="term" value="C:cytoplasm"/>
    <property type="evidence" value="ECO:0007669"/>
    <property type="project" value="UniProtKB-SubCell"/>
</dbReference>
<dbReference type="Pfam" id="PF00589">
    <property type="entry name" value="Phage_integrase"/>
    <property type="match status" value="1"/>
</dbReference>
<accession>A0A1H4BVD1</accession>
<evidence type="ECO:0000256" key="2">
    <source>
        <dbReference type="ARBA" id="ARBA00022490"/>
    </source>
</evidence>
<dbReference type="GO" id="GO:0009037">
    <property type="term" value="F:tyrosine-based site-specific recombinase activity"/>
    <property type="evidence" value="ECO:0007669"/>
    <property type="project" value="UniProtKB-UniRule"/>
</dbReference>
<comment type="subunit">
    <text evidence="9">Forms a cyclic heterotetrameric complex composed of two molecules of XerC and two molecules of XerD.</text>
</comment>
<dbReference type="EMBL" id="FNQM01000006">
    <property type="protein sequence ID" value="SEA52106.1"/>
    <property type="molecule type" value="Genomic_DNA"/>
</dbReference>
<dbReference type="InterPro" id="IPR050090">
    <property type="entry name" value="Tyrosine_recombinase_XerCD"/>
</dbReference>
<evidence type="ECO:0000256" key="1">
    <source>
        <dbReference type="ARBA" id="ARBA00004496"/>
    </source>
</evidence>
<dbReference type="Proteomes" id="UP000198703">
    <property type="component" value="Unassembled WGS sequence"/>
</dbReference>
<evidence type="ECO:0000256" key="4">
    <source>
        <dbReference type="ARBA" id="ARBA00022829"/>
    </source>
</evidence>
<keyword evidence="8 9" id="KW-0131">Cell cycle</keyword>
<dbReference type="Pfam" id="PF02899">
    <property type="entry name" value="Phage_int_SAM_1"/>
    <property type="match status" value="1"/>
</dbReference>
<feature type="active site" evidence="9">
    <location>
        <position position="243"/>
    </location>
</feature>
<dbReference type="PANTHER" id="PTHR30349">
    <property type="entry name" value="PHAGE INTEGRASE-RELATED"/>
    <property type="match status" value="1"/>
</dbReference>
<evidence type="ECO:0000259" key="10">
    <source>
        <dbReference type="PROSITE" id="PS51898"/>
    </source>
</evidence>
<comment type="similarity">
    <text evidence="9">Belongs to the 'phage' integrase family. XerC subfamily.</text>
</comment>
<feature type="active site" evidence="9">
    <location>
        <position position="269"/>
    </location>
</feature>
<dbReference type="InterPro" id="IPR013762">
    <property type="entry name" value="Integrase-like_cat_sf"/>
</dbReference>
<protein>
    <recommendedName>
        <fullName evidence="9">Tyrosine recombinase XerC</fullName>
    </recommendedName>
</protein>
<evidence type="ECO:0000256" key="3">
    <source>
        <dbReference type="ARBA" id="ARBA00022618"/>
    </source>
</evidence>
<evidence type="ECO:0000256" key="9">
    <source>
        <dbReference type="HAMAP-Rule" id="MF_01808"/>
    </source>
</evidence>
<keyword evidence="4 9" id="KW-0159">Chromosome partition</keyword>
<keyword evidence="6 9" id="KW-0238">DNA-binding</keyword>
<name>A0A1H4BVD1_9RHOB</name>
<feature type="domain" description="Core-binding (CB)" evidence="11">
    <location>
        <begin position="1"/>
        <end position="84"/>
    </location>
</feature>
<keyword evidence="7 9" id="KW-0233">DNA recombination</keyword>
<dbReference type="STRING" id="89524.SAMN05444370_10662"/>
<feature type="domain" description="Tyr recombinase" evidence="10">
    <location>
        <begin position="105"/>
        <end position="291"/>
    </location>
</feature>
<dbReference type="HAMAP" id="MF_01808">
    <property type="entry name" value="Recomb_XerC_XerD"/>
    <property type="match status" value="1"/>
</dbReference>
<evidence type="ECO:0000259" key="11">
    <source>
        <dbReference type="PROSITE" id="PS51900"/>
    </source>
</evidence>
<feature type="active site" evidence="9">
    <location>
        <position position="147"/>
    </location>
</feature>
<feature type="active site" description="O-(3'-phospho-DNA)-tyrosine intermediate" evidence="9">
    <location>
        <position position="278"/>
    </location>
</feature>
<dbReference type="PROSITE" id="PS51898">
    <property type="entry name" value="TYR_RECOMBINASE"/>
    <property type="match status" value="1"/>
</dbReference>
<gene>
    <name evidence="9" type="primary">xerC</name>
    <name evidence="12" type="ORF">SAMN05444370_10662</name>
</gene>
<comment type="function">
    <text evidence="9">Site-specific tyrosine recombinase, which acts by catalyzing the cutting and rejoining of the recombining DNA molecules. The XerC-XerD complex is essential to convert dimers of the bacterial chromosome into monomers to permit their segregation at cell division. It also contributes to the segregational stability of plasmids.</text>
</comment>
<evidence type="ECO:0000313" key="13">
    <source>
        <dbReference type="Proteomes" id="UP000198703"/>
    </source>
</evidence>
<comment type="subcellular location">
    <subcellularLocation>
        <location evidence="1 9">Cytoplasm</location>
    </subcellularLocation>
</comment>
<evidence type="ECO:0000256" key="5">
    <source>
        <dbReference type="ARBA" id="ARBA00022908"/>
    </source>
</evidence>
<keyword evidence="13" id="KW-1185">Reference proteome</keyword>
<dbReference type="PANTHER" id="PTHR30349:SF90">
    <property type="entry name" value="TYROSINE RECOMBINASE XERD"/>
    <property type="match status" value="1"/>
</dbReference>
<keyword evidence="2 9" id="KW-0963">Cytoplasm</keyword>
<keyword evidence="3 9" id="KW-0132">Cell division</keyword>
<dbReference type="GO" id="GO:0006313">
    <property type="term" value="P:DNA transposition"/>
    <property type="evidence" value="ECO:0007669"/>
    <property type="project" value="UniProtKB-UniRule"/>
</dbReference>
<evidence type="ECO:0000313" key="12">
    <source>
        <dbReference type="EMBL" id="SEA52106.1"/>
    </source>
</evidence>
<dbReference type="RefSeq" id="WP_093253511.1">
    <property type="nucleotide sequence ID" value="NZ_FNQM01000006.1"/>
</dbReference>
<dbReference type="InterPro" id="IPR010998">
    <property type="entry name" value="Integrase_recombinase_N"/>
</dbReference>
<keyword evidence="5 9" id="KW-0229">DNA integration</keyword>
<dbReference type="GO" id="GO:0007059">
    <property type="term" value="P:chromosome segregation"/>
    <property type="evidence" value="ECO:0007669"/>
    <property type="project" value="UniProtKB-UniRule"/>
</dbReference>
<dbReference type="GO" id="GO:0003677">
    <property type="term" value="F:DNA binding"/>
    <property type="evidence" value="ECO:0007669"/>
    <property type="project" value="UniProtKB-UniRule"/>
</dbReference>
<dbReference type="InterPro" id="IPR011010">
    <property type="entry name" value="DNA_brk_join_enz"/>
</dbReference>